<dbReference type="EMBL" id="KI536661">
    <property type="protein sequence ID" value="ESR54025.1"/>
    <property type="molecule type" value="Genomic_DNA"/>
</dbReference>
<accession>V4TQM0</accession>
<dbReference type="AlphaFoldDB" id="V4TQM0"/>
<dbReference type="Gramene" id="ESR54025">
    <property type="protein sequence ID" value="ESR54025"/>
    <property type="gene ID" value="CICLE_v10022977mg"/>
</dbReference>
<dbReference type="KEGG" id="cic:CICLE_v10022977mg"/>
<dbReference type="Proteomes" id="UP000030687">
    <property type="component" value="Unassembled WGS sequence"/>
</dbReference>
<keyword evidence="3" id="KW-1185">Reference proteome</keyword>
<sequence length="107" mass="12591">MTTYQHRDKNVTHQNDLSNMQKAYPQTTSLQKSSKHESACTHSEEKITTYHQEKVLSSHYQPWLLRGNLIYHLISQTRHSMAIAINKLHVEHLRCNKCFQRTAPAKY</sequence>
<dbReference type="InParanoid" id="V4TQM0"/>
<evidence type="ECO:0000256" key="1">
    <source>
        <dbReference type="SAM" id="MobiDB-lite"/>
    </source>
</evidence>
<protein>
    <submittedName>
        <fullName evidence="2">Uncharacterized protein</fullName>
    </submittedName>
</protein>
<proteinExistence type="predicted"/>
<feature type="region of interest" description="Disordered" evidence="1">
    <location>
        <begin position="1"/>
        <end position="20"/>
    </location>
</feature>
<evidence type="ECO:0000313" key="2">
    <source>
        <dbReference type="EMBL" id="ESR54025.1"/>
    </source>
</evidence>
<evidence type="ECO:0000313" key="3">
    <source>
        <dbReference type="Proteomes" id="UP000030687"/>
    </source>
</evidence>
<organism evidence="2 3">
    <name type="scientific">Citrus clementina</name>
    <name type="common">Clementine</name>
    <name type="synonym">Citrus deliciosa x Citrus sinensis</name>
    <dbReference type="NCBI Taxonomy" id="85681"/>
    <lineage>
        <taxon>Eukaryota</taxon>
        <taxon>Viridiplantae</taxon>
        <taxon>Streptophyta</taxon>
        <taxon>Embryophyta</taxon>
        <taxon>Tracheophyta</taxon>
        <taxon>Spermatophyta</taxon>
        <taxon>Magnoliopsida</taxon>
        <taxon>eudicotyledons</taxon>
        <taxon>Gunneridae</taxon>
        <taxon>Pentapetalae</taxon>
        <taxon>rosids</taxon>
        <taxon>malvids</taxon>
        <taxon>Sapindales</taxon>
        <taxon>Rutaceae</taxon>
        <taxon>Aurantioideae</taxon>
        <taxon>Citrus</taxon>
    </lineage>
</organism>
<reference evidence="2 3" key="1">
    <citation type="submission" date="2013-10" db="EMBL/GenBank/DDBJ databases">
        <authorList>
            <consortium name="International Citrus Genome Consortium"/>
            <person name="Jenkins J."/>
            <person name="Schmutz J."/>
            <person name="Prochnik S."/>
            <person name="Rokhsar D."/>
            <person name="Gmitter F."/>
            <person name="Ollitrault P."/>
            <person name="Machado M."/>
            <person name="Talon M."/>
            <person name="Wincker P."/>
            <person name="Jaillon O."/>
            <person name="Morgante M."/>
        </authorList>
    </citation>
    <scope>NUCLEOTIDE SEQUENCE</scope>
    <source>
        <strain evidence="3">cv. Clemenules</strain>
    </source>
</reference>
<name>V4TQM0_CITCL</name>
<gene>
    <name evidence="2" type="ORF">CICLE_v10022977mg</name>
</gene>
<feature type="compositionally biased region" description="Basic and acidic residues" evidence="1">
    <location>
        <begin position="1"/>
        <end position="11"/>
    </location>
</feature>